<evidence type="ECO:0000313" key="3">
    <source>
        <dbReference type="Proteomes" id="UP001501251"/>
    </source>
</evidence>
<keyword evidence="3" id="KW-1185">Reference proteome</keyword>
<protein>
    <submittedName>
        <fullName evidence="2">Uncharacterized protein</fullName>
    </submittedName>
</protein>
<evidence type="ECO:0000313" key="2">
    <source>
        <dbReference type="EMBL" id="GAA4180646.1"/>
    </source>
</evidence>
<accession>A0ABP8AAE7</accession>
<feature type="region of interest" description="Disordered" evidence="1">
    <location>
        <begin position="28"/>
        <end position="53"/>
    </location>
</feature>
<reference evidence="3" key="1">
    <citation type="journal article" date="2019" name="Int. J. Syst. Evol. Microbiol.">
        <title>The Global Catalogue of Microorganisms (GCM) 10K type strain sequencing project: providing services to taxonomists for standard genome sequencing and annotation.</title>
        <authorList>
            <consortium name="The Broad Institute Genomics Platform"/>
            <consortium name="The Broad Institute Genome Sequencing Center for Infectious Disease"/>
            <person name="Wu L."/>
            <person name="Ma J."/>
        </authorList>
    </citation>
    <scope>NUCLEOTIDE SEQUENCE [LARGE SCALE GENOMIC DNA]</scope>
    <source>
        <strain evidence="3">JCM 17388</strain>
    </source>
</reference>
<name>A0ABP8AAE7_9ACTN</name>
<organism evidence="2 3">
    <name type="scientific">Streptosporangium oxazolinicum</name>
    <dbReference type="NCBI Taxonomy" id="909287"/>
    <lineage>
        <taxon>Bacteria</taxon>
        <taxon>Bacillati</taxon>
        <taxon>Actinomycetota</taxon>
        <taxon>Actinomycetes</taxon>
        <taxon>Streptosporangiales</taxon>
        <taxon>Streptosporangiaceae</taxon>
        <taxon>Streptosporangium</taxon>
    </lineage>
</organism>
<comment type="caution">
    <text evidence="2">The sequence shown here is derived from an EMBL/GenBank/DDBJ whole genome shotgun (WGS) entry which is preliminary data.</text>
</comment>
<dbReference type="RefSeq" id="WP_344914317.1">
    <property type="nucleotide sequence ID" value="NZ_BAABAQ010000001.1"/>
</dbReference>
<dbReference type="Proteomes" id="UP001501251">
    <property type="component" value="Unassembled WGS sequence"/>
</dbReference>
<sequence length="53" mass="6211">MGPELHLQMIAHRTTELREQADNYRLAREAQEDKKGHSPEKRRRSLFGKIIPA</sequence>
<feature type="compositionally biased region" description="Basic and acidic residues" evidence="1">
    <location>
        <begin position="28"/>
        <end position="39"/>
    </location>
</feature>
<dbReference type="EMBL" id="BAABAQ010000001">
    <property type="protein sequence ID" value="GAA4180646.1"/>
    <property type="molecule type" value="Genomic_DNA"/>
</dbReference>
<proteinExistence type="predicted"/>
<gene>
    <name evidence="2" type="ORF">GCM10022252_03820</name>
</gene>
<evidence type="ECO:0000256" key="1">
    <source>
        <dbReference type="SAM" id="MobiDB-lite"/>
    </source>
</evidence>